<keyword evidence="2" id="KW-1185">Reference proteome</keyword>
<proteinExistence type="predicted"/>
<dbReference type="Proteomes" id="UP000324222">
    <property type="component" value="Unassembled WGS sequence"/>
</dbReference>
<evidence type="ECO:0008006" key="3">
    <source>
        <dbReference type="Google" id="ProtNLM"/>
    </source>
</evidence>
<comment type="caution">
    <text evidence="1">The sequence shown here is derived from an EMBL/GenBank/DDBJ whole genome shotgun (WGS) entry which is preliminary data.</text>
</comment>
<organism evidence="1 2">
    <name type="scientific">Portunus trituberculatus</name>
    <name type="common">Swimming crab</name>
    <name type="synonym">Neptunus trituberculatus</name>
    <dbReference type="NCBI Taxonomy" id="210409"/>
    <lineage>
        <taxon>Eukaryota</taxon>
        <taxon>Metazoa</taxon>
        <taxon>Ecdysozoa</taxon>
        <taxon>Arthropoda</taxon>
        <taxon>Crustacea</taxon>
        <taxon>Multicrustacea</taxon>
        <taxon>Malacostraca</taxon>
        <taxon>Eumalacostraca</taxon>
        <taxon>Eucarida</taxon>
        <taxon>Decapoda</taxon>
        <taxon>Pleocyemata</taxon>
        <taxon>Brachyura</taxon>
        <taxon>Eubrachyura</taxon>
        <taxon>Portunoidea</taxon>
        <taxon>Portunidae</taxon>
        <taxon>Portuninae</taxon>
        <taxon>Portunus</taxon>
    </lineage>
</organism>
<name>A0A5B7E8N9_PORTR</name>
<gene>
    <name evidence="1" type="ORF">E2C01_023695</name>
</gene>
<evidence type="ECO:0000313" key="2">
    <source>
        <dbReference type="Proteomes" id="UP000324222"/>
    </source>
</evidence>
<sequence length="68" mass="7200">MPQGPGVTREQIAATSSLCVVGKSNKDISIQTGIALCTVQRWTKKCKAVGGDDPPLQFKRTGLARKTG</sequence>
<accession>A0A5B7E8N9</accession>
<dbReference type="AlphaFoldDB" id="A0A5B7E8N9"/>
<evidence type="ECO:0000313" key="1">
    <source>
        <dbReference type="EMBL" id="MPC30431.1"/>
    </source>
</evidence>
<dbReference type="EMBL" id="VSRR010002254">
    <property type="protein sequence ID" value="MPC30431.1"/>
    <property type="molecule type" value="Genomic_DNA"/>
</dbReference>
<reference evidence="1 2" key="1">
    <citation type="submission" date="2019-05" db="EMBL/GenBank/DDBJ databases">
        <title>Another draft genome of Portunus trituberculatus and its Hox gene families provides insights of decapod evolution.</title>
        <authorList>
            <person name="Jeong J.-H."/>
            <person name="Song I."/>
            <person name="Kim S."/>
            <person name="Choi T."/>
            <person name="Kim D."/>
            <person name="Ryu S."/>
            <person name="Kim W."/>
        </authorList>
    </citation>
    <scope>NUCLEOTIDE SEQUENCE [LARGE SCALE GENOMIC DNA]</scope>
    <source>
        <tissue evidence="1">Muscle</tissue>
    </source>
</reference>
<protein>
    <recommendedName>
        <fullName evidence="3">HTH psq-type domain-containing protein</fullName>
    </recommendedName>
</protein>